<dbReference type="CDD" id="cd01089">
    <property type="entry name" value="PA2G4-like"/>
    <property type="match status" value="1"/>
</dbReference>
<dbReference type="Gene3D" id="1.10.10.10">
    <property type="entry name" value="Winged helix-like DNA-binding domain superfamily/Winged helix DNA-binding domain"/>
    <property type="match status" value="1"/>
</dbReference>
<reference evidence="4" key="1">
    <citation type="submission" date="2013-12" db="EMBL/GenBank/DDBJ databases">
        <authorList>
            <person name="Aslett M."/>
        </authorList>
    </citation>
    <scope>NUCLEOTIDE SEQUENCE [LARGE SCALE GENOMIC DNA]</scope>
    <source>
        <strain evidence="4">Lindley</strain>
    </source>
</reference>
<dbReference type="Pfam" id="PF00557">
    <property type="entry name" value="Peptidase_M24"/>
    <property type="match status" value="1"/>
</dbReference>
<feature type="compositionally biased region" description="Basic residues" evidence="2">
    <location>
        <begin position="1"/>
        <end position="10"/>
    </location>
</feature>
<evidence type="ECO:0000256" key="2">
    <source>
        <dbReference type="SAM" id="MobiDB-lite"/>
    </source>
</evidence>
<keyword evidence="4" id="KW-1185">Reference proteome</keyword>
<feature type="domain" description="Peptidase M24" evidence="3">
    <location>
        <begin position="50"/>
        <end position="229"/>
    </location>
</feature>
<dbReference type="WBParaSite" id="GPLIN_000790000">
    <property type="protein sequence ID" value="GPLIN_000790000"/>
    <property type="gene ID" value="GPLIN_000790000"/>
</dbReference>
<dbReference type="InterPro" id="IPR036390">
    <property type="entry name" value="WH_DNA-bd_sf"/>
</dbReference>
<feature type="compositionally biased region" description="Basic and acidic residues" evidence="2">
    <location>
        <begin position="402"/>
        <end position="427"/>
    </location>
</feature>
<evidence type="ECO:0000256" key="1">
    <source>
        <dbReference type="ARBA" id="ARBA00007319"/>
    </source>
</evidence>
<reference evidence="5" key="3">
    <citation type="submission" date="2016-06" db="UniProtKB">
        <authorList>
            <consortium name="WormBaseParasite"/>
        </authorList>
    </citation>
    <scope>IDENTIFICATION</scope>
</reference>
<dbReference type="SUPFAM" id="SSF46785">
    <property type="entry name" value="Winged helix' DNA-binding domain"/>
    <property type="match status" value="1"/>
</dbReference>
<protein>
    <submittedName>
        <fullName evidence="5">Peptidase_M24 domain-containing protein</fullName>
    </submittedName>
</protein>
<proteinExistence type="inferred from homology"/>
<evidence type="ECO:0000313" key="5">
    <source>
        <dbReference type="WBParaSite" id="GPLIN_000790000"/>
    </source>
</evidence>
<organism evidence="4 5">
    <name type="scientific">Globodera pallida</name>
    <name type="common">Potato cyst nematode worm</name>
    <name type="synonym">Heterodera pallida</name>
    <dbReference type="NCBI Taxonomy" id="36090"/>
    <lineage>
        <taxon>Eukaryota</taxon>
        <taxon>Metazoa</taxon>
        <taxon>Ecdysozoa</taxon>
        <taxon>Nematoda</taxon>
        <taxon>Chromadorea</taxon>
        <taxon>Rhabditida</taxon>
        <taxon>Tylenchina</taxon>
        <taxon>Tylenchomorpha</taxon>
        <taxon>Tylenchoidea</taxon>
        <taxon>Heteroderidae</taxon>
        <taxon>Heteroderinae</taxon>
        <taxon>Globodera</taxon>
    </lineage>
</organism>
<name>A0A183C4V6_GLOPA</name>
<dbReference type="PANTHER" id="PTHR10804">
    <property type="entry name" value="PROTEASE FAMILY M24 METHIONYL AMINOPEPTIDASE, AMINOPEPTIDASE P"/>
    <property type="match status" value="1"/>
</dbReference>
<dbReference type="InterPro" id="IPR000994">
    <property type="entry name" value="Pept_M24"/>
</dbReference>
<evidence type="ECO:0000313" key="4">
    <source>
        <dbReference type="Proteomes" id="UP000050741"/>
    </source>
</evidence>
<comment type="similarity">
    <text evidence="1">Belongs to the peptidase M24 family.</text>
</comment>
<dbReference type="InterPro" id="IPR036005">
    <property type="entry name" value="Creatinase/aminopeptidase-like"/>
</dbReference>
<dbReference type="Proteomes" id="UP000050741">
    <property type="component" value="Unassembled WGS sequence"/>
</dbReference>
<feature type="compositionally biased region" description="Low complexity" evidence="2">
    <location>
        <begin position="16"/>
        <end position="32"/>
    </location>
</feature>
<evidence type="ECO:0000259" key="3">
    <source>
        <dbReference type="Pfam" id="PF00557"/>
    </source>
</evidence>
<dbReference type="InterPro" id="IPR047113">
    <property type="entry name" value="PA2G4/ARX1"/>
</dbReference>
<dbReference type="PANTHER" id="PTHR10804:SF11">
    <property type="entry name" value="PROLIFERATION-ASSOCIATED PROTEIN 2G4"/>
    <property type="match status" value="1"/>
</dbReference>
<dbReference type="InterPro" id="IPR036388">
    <property type="entry name" value="WH-like_DNA-bd_sf"/>
</dbReference>
<accession>A0A183C4V6</accession>
<feature type="region of interest" description="Disordered" evidence="2">
    <location>
        <begin position="394"/>
        <end position="427"/>
    </location>
</feature>
<dbReference type="FunFam" id="1.10.10.10:FF:000029">
    <property type="entry name" value="Proliferation-associated 2G4, a"/>
    <property type="match status" value="1"/>
</dbReference>
<dbReference type="AlphaFoldDB" id="A0A183C4V6"/>
<reference evidence="4" key="2">
    <citation type="submission" date="2014-05" db="EMBL/GenBank/DDBJ databases">
        <title>The genome and life-stage specific transcriptomes of Globodera pallida elucidate key aspects of plant parasitism by a cyst nematode.</title>
        <authorList>
            <person name="Cotton J.A."/>
            <person name="Lilley C.J."/>
            <person name="Jones L.M."/>
            <person name="Kikuchi T."/>
            <person name="Reid A.J."/>
            <person name="Thorpe P."/>
            <person name="Tsai I.J."/>
            <person name="Beasley H."/>
            <person name="Blok V."/>
            <person name="Cock P.J.A."/>
            <person name="Van den Akker S.E."/>
            <person name="Holroyd N."/>
            <person name="Hunt M."/>
            <person name="Mantelin S."/>
            <person name="Naghra H."/>
            <person name="Pain A."/>
            <person name="Palomares-Rius J.E."/>
            <person name="Zarowiecki M."/>
            <person name="Berriman M."/>
            <person name="Jones J.T."/>
            <person name="Urwin P.E."/>
        </authorList>
    </citation>
    <scope>NUCLEOTIDE SEQUENCE [LARGE SCALE GENOMIC DNA]</scope>
    <source>
        <strain evidence="4">Lindley</strain>
    </source>
</reference>
<sequence length="586" mass="66206">MNVKQKKATAPKRDVSSSPSQSSTSDSNNASSESDDITPANDKVLTKYSMAAEVANAVLKELIAAVKEGVEVGHLCSLGDQRLLELTGNLFKKEKGVQKGISMPTCVSVDNCVCHFSPLKSEPPILLKEGQLVKIDLGAHVDGFIATAAHSVVVGASEENKTSGKKAHAIFAAYNIMEMVLRMLKPAKSFKNFEVTDRIGKLAKIYGTTPVENMLSHQIERFKTVGEKQIIQNPSEEQKPKVEKCSFENFEVYTIDILISSGEGKVKTHDARTTVFKKADDVVYSLKLKASRSFLYEAQRRFGVMPFSLRQFDDEKTAKVGSTECSKHDLMQPYQVFYEREGEVVAQFKCTAIIMPTGIFKIAGLPLDTALVECDVKIQNEEIAALLGETLKPKKKKSNKKGAGEKKPEKEKDATEETKGEATKENVDGKRMTEYGLARSRSQAIIDSASVFAYPLSKTYSVPNISQYSADYTRYHGLRTYSTVKPRAYPTYRSYFPYHNYSSSQLRSLYWNDKDDRYNNCHSRALQPRHFVDYHATNPFFMNHSFTFHPNKYGYKLPSYYRSFYYVSPYYDYYCNNAYNYAHNYR</sequence>
<feature type="region of interest" description="Disordered" evidence="2">
    <location>
        <begin position="1"/>
        <end position="39"/>
    </location>
</feature>
<dbReference type="SUPFAM" id="SSF55920">
    <property type="entry name" value="Creatinase/aminopeptidase"/>
    <property type="match status" value="1"/>
</dbReference>
<dbReference type="Gene3D" id="3.90.230.10">
    <property type="entry name" value="Creatinase/methionine aminopeptidase superfamily"/>
    <property type="match status" value="1"/>
</dbReference>